<dbReference type="PROSITE" id="PS51379">
    <property type="entry name" value="4FE4S_FER_2"/>
    <property type="match status" value="2"/>
</dbReference>
<sequence>MIVAGGRPVVARRRQVACIGDLCTGCAGSPVCAMFCPTDGALELVDDDSSFLFKRMRVNPEKCIGCRNCVTRGPLGAYIEGCPWNAITMVPLSDGEP</sequence>
<feature type="domain" description="4Fe-4S ferredoxin-type" evidence="1">
    <location>
        <begin position="14"/>
        <end position="47"/>
    </location>
</feature>
<dbReference type="SUPFAM" id="SSF54862">
    <property type="entry name" value="4Fe-4S ferredoxins"/>
    <property type="match status" value="1"/>
</dbReference>
<reference evidence="2 3" key="1">
    <citation type="journal article" date="2017" name="ISME J.">
        <title>Energy and carbon metabolisms in a deep terrestrial subsurface fluid microbial community.</title>
        <authorList>
            <person name="Momper L."/>
            <person name="Jungbluth S.P."/>
            <person name="Lee M.D."/>
            <person name="Amend J.P."/>
        </authorList>
    </citation>
    <scope>NUCLEOTIDE SEQUENCE [LARGE SCALE GENOMIC DNA]</scope>
    <source>
        <strain evidence="2">SURF_5</strain>
    </source>
</reference>
<proteinExistence type="predicted"/>
<feature type="domain" description="4Fe-4S ferredoxin-type" evidence="1">
    <location>
        <begin position="54"/>
        <end position="83"/>
    </location>
</feature>
<comment type="caution">
    <text evidence="2">The sequence shown here is derived from an EMBL/GenBank/DDBJ whole genome shotgun (WGS) entry which is preliminary data.</text>
</comment>
<dbReference type="Proteomes" id="UP000265882">
    <property type="component" value="Unassembled WGS sequence"/>
</dbReference>
<evidence type="ECO:0000313" key="2">
    <source>
        <dbReference type="EMBL" id="RJP26724.1"/>
    </source>
</evidence>
<protein>
    <submittedName>
        <fullName evidence="2">4Fe-4S dicluster domain-containing protein</fullName>
    </submittedName>
</protein>
<dbReference type="EMBL" id="QZKU01000004">
    <property type="protein sequence ID" value="RJP26724.1"/>
    <property type="molecule type" value="Genomic_DNA"/>
</dbReference>
<dbReference type="AlphaFoldDB" id="A0A3A4PFP4"/>
<dbReference type="Gene3D" id="3.30.70.20">
    <property type="match status" value="1"/>
</dbReference>
<dbReference type="InterPro" id="IPR017896">
    <property type="entry name" value="4Fe4S_Fe-S-bd"/>
</dbReference>
<evidence type="ECO:0000259" key="1">
    <source>
        <dbReference type="PROSITE" id="PS51379"/>
    </source>
</evidence>
<name>A0A3A4PFP4_ABYX5</name>
<evidence type="ECO:0000313" key="3">
    <source>
        <dbReference type="Proteomes" id="UP000265882"/>
    </source>
</evidence>
<accession>A0A3A4PFP4</accession>
<gene>
    <name evidence="2" type="ORF">C4520_00325</name>
</gene>
<dbReference type="Pfam" id="PF12838">
    <property type="entry name" value="Fer4_7"/>
    <property type="match status" value="1"/>
</dbReference>
<organism evidence="2 3">
    <name type="scientific">Abyssobacteria bacterium (strain SURF_5)</name>
    <dbReference type="NCBI Taxonomy" id="2093360"/>
    <lineage>
        <taxon>Bacteria</taxon>
        <taxon>Pseudomonadati</taxon>
        <taxon>Candidatus Hydrogenedentota</taxon>
        <taxon>Candidatus Abyssobacteria</taxon>
    </lineage>
</organism>